<proteinExistence type="predicted"/>
<dbReference type="GeneID" id="104612192"/>
<dbReference type="FunCoup" id="A0A1U8BD59">
    <property type="interactions" value="429"/>
</dbReference>
<dbReference type="InterPro" id="IPR017451">
    <property type="entry name" value="F-box-assoc_interact_dom"/>
</dbReference>
<protein>
    <submittedName>
        <fullName evidence="4">F-box protein At3g07870-like</fullName>
    </submittedName>
</protein>
<reference evidence="4" key="1">
    <citation type="submission" date="2025-08" db="UniProtKB">
        <authorList>
            <consortium name="RefSeq"/>
        </authorList>
    </citation>
    <scope>IDENTIFICATION</scope>
</reference>
<dbReference type="NCBIfam" id="TIGR01640">
    <property type="entry name" value="F_box_assoc_1"/>
    <property type="match status" value="1"/>
</dbReference>
<dbReference type="OrthoDB" id="1938527at2759"/>
<evidence type="ECO:0000313" key="3">
    <source>
        <dbReference type="Proteomes" id="UP000189703"/>
    </source>
</evidence>
<dbReference type="PANTHER" id="PTHR31672">
    <property type="entry name" value="BNACNNG10540D PROTEIN"/>
    <property type="match status" value="1"/>
</dbReference>
<dbReference type="PROSITE" id="PS50181">
    <property type="entry name" value="FBOX"/>
    <property type="match status" value="1"/>
</dbReference>
<feature type="domain" description="F-box" evidence="2">
    <location>
        <begin position="26"/>
        <end position="76"/>
    </location>
</feature>
<dbReference type="eggNOG" id="ENOG502QW61">
    <property type="taxonomic scope" value="Eukaryota"/>
</dbReference>
<dbReference type="SMART" id="SM00256">
    <property type="entry name" value="FBOX"/>
    <property type="match status" value="1"/>
</dbReference>
<dbReference type="Pfam" id="PF12937">
    <property type="entry name" value="F-box-like"/>
    <property type="match status" value="1"/>
</dbReference>
<dbReference type="Proteomes" id="UP000189703">
    <property type="component" value="Unplaced"/>
</dbReference>
<sequence>MQRRKPDSVVEMVDQGRKRRRKKNSKVDLENIPEEIISSILVNIPAHKLYELRSVCKQWFKLISEPNFIDQHLSRSEPGLLVQYHHWRYMTVFLEMKGERFRVRDLNLKLRFGSRIHASCNGLILLEGVNQAGGLFVANPVTKQCMKLPPRSGSYSLFYGFAHHPGTRVYKVLTLNRQGDSCICDILTLGSDSWRHVLVPQEFRRSNSLYLATKGFLHNITDSYNGEDKEYMHSMDMVHETFHRTRLPVSACGKQDRLFELGGFLAFTTRIETTSRFDIWVLKDFHKGNWVKQHSVVLEGVRFANKRSLSMVKPVGSLKNGKVIIFTDYVSFYATDVELKWVRRIWKLRADDVLPHVNSLISCNAF</sequence>
<dbReference type="InParanoid" id="A0A1U8BD59"/>
<organism evidence="3 4">
    <name type="scientific">Nelumbo nucifera</name>
    <name type="common">Sacred lotus</name>
    <dbReference type="NCBI Taxonomy" id="4432"/>
    <lineage>
        <taxon>Eukaryota</taxon>
        <taxon>Viridiplantae</taxon>
        <taxon>Streptophyta</taxon>
        <taxon>Embryophyta</taxon>
        <taxon>Tracheophyta</taxon>
        <taxon>Spermatophyta</taxon>
        <taxon>Magnoliopsida</taxon>
        <taxon>Proteales</taxon>
        <taxon>Nelumbonaceae</taxon>
        <taxon>Nelumbo</taxon>
    </lineage>
</organism>
<evidence type="ECO:0000313" key="4">
    <source>
        <dbReference type="RefSeq" id="XP_010277836.1"/>
    </source>
</evidence>
<name>A0A1U8BD59_NELNU</name>
<evidence type="ECO:0000259" key="2">
    <source>
        <dbReference type="PROSITE" id="PS50181"/>
    </source>
</evidence>
<dbReference type="SUPFAM" id="SSF81383">
    <property type="entry name" value="F-box domain"/>
    <property type="match status" value="1"/>
</dbReference>
<feature type="region of interest" description="Disordered" evidence="1">
    <location>
        <begin position="1"/>
        <end position="26"/>
    </location>
</feature>
<dbReference type="Gene3D" id="1.20.1280.50">
    <property type="match status" value="1"/>
</dbReference>
<dbReference type="PANTHER" id="PTHR31672:SF11">
    <property type="entry name" value="F-BOX PROTEIN CPR1-LIKE ISOFORM X2"/>
    <property type="match status" value="1"/>
</dbReference>
<dbReference type="RefSeq" id="XP_010277836.1">
    <property type="nucleotide sequence ID" value="XM_010279534.2"/>
</dbReference>
<dbReference type="KEGG" id="nnu:104612192"/>
<dbReference type="AlphaFoldDB" id="A0A1U8BD59"/>
<dbReference type="InterPro" id="IPR036047">
    <property type="entry name" value="F-box-like_dom_sf"/>
</dbReference>
<evidence type="ECO:0000256" key="1">
    <source>
        <dbReference type="SAM" id="MobiDB-lite"/>
    </source>
</evidence>
<keyword evidence="3" id="KW-1185">Reference proteome</keyword>
<dbReference type="Pfam" id="PF08268">
    <property type="entry name" value="FBA_3"/>
    <property type="match status" value="1"/>
</dbReference>
<gene>
    <name evidence="4" type="primary">LOC104612192</name>
</gene>
<accession>A0A1U8BD59</accession>
<dbReference type="InterPro" id="IPR013187">
    <property type="entry name" value="F-box-assoc_dom_typ3"/>
</dbReference>
<dbReference type="InterPro" id="IPR050796">
    <property type="entry name" value="SCF_F-box_component"/>
</dbReference>
<dbReference type="InterPro" id="IPR001810">
    <property type="entry name" value="F-box_dom"/>
</dbReference>
<dbReference type="OMA" id="SCIDNDA"/>